<evidence type="ECO:0000313" key="2">
    <source>
        <dbReference type="EMBL" id="EFQ29734.1"/>
    </source>
</evidence>
<keyword evidence="3" id="KW-1185">Reference proteome</keyword>
<dbReference type="RefSeq" id="XP_008093754.1">
    <property type="nucleotide sequence ID" value="XM_008095563.1"/>
</dbReference>
<feature type="region of interest" description="Disordered" evidence="1">
    <location>
        <begin position="33"/>
        <end position="69"/>
    </location>
</feature>
<dbReference type="AlphaFoldDB" id="E3QFP9"/>
<gene>
    <name evidence="2" type="ORF">GLRG_04878</name>
</gene>
<organism evidence="3">
    <name type="scientific">Colletotrichum graminicola (strain M1.001 / M2 / FGSC 10212)</name>
    <name type="common">Maize anthracnose fungus</name>
    <name type="synonym">Glomerella graminicola</name>
    <dbReference type="NCBI Taxonomy" id="645133"/>
    <lineage>
        <taxon>Eukaryota</taxon>
        <taxon>Fungi</taxon>
        <taxon>Dikarya</taxon>
        <taxon>Ascomycota</taxon>
        <taxon>Pezizomycotina</taxon>
        <taxon>Sordariomycetes</taxon>
        <taxon>Hypocreomycetidae</taxon>
        <taxon>Glomerellales</taxon>
        <taxon>Glomerellaceae</taxon>
        <taxon>Colletotrichum</taxon>
        <taxon>Colletotrichum graminicola species complex</taxon>
    </lineage>
</organism>
<name>E3QFP9_COLGM</name>
<proteinExistence type="predicted"/>
<reference evidence="3" key="1">
    <citation type="journal article" date="2012" name="Nat. Genet.">
        <title>Lifestyle transitions in plant pathogenic Colletotrichum fungi deciphered by genome and transcriptome analyses.</title>
        <authorList>
            <person name="O'Connell R.J."/>
            <person name="Thon M.R."/>
            <person name="Hacquard S."/>
            <person name="Amyotte S.G."/>
            <person name="Kleemann J."/>
            <person name="Torres M.F."/>
            <person name="Damm U."/>
            <person name="Buiate E.A."/>
            <person name="Epstein L."/>
            <person name="Alkan N."/>
            <person name="Altmueller J."/>
            <person name="Alvarado-Balderrama L."/>
            <person name="Bauser C.A."/>
            <person name="Becker C."/>
            <person name="Birren B.W."/>
            <person name="Chen Z."/>
            <person name="Choi J."/>
            <person name="Crouch J.A."/>
            <person name="Duvick J.P."/>
            <person name="Farman M.A."/>
            <person name="Gan P."/>
            <person name="Heiman D."/>
            <person name="Henrissat B."/>
            <person name="Howard R.J."/>
            <person name="Kabbage M."/>
            <person name="Koch C."/>
            <person name="Kracher B."/>
            <person name="Kubo Y."/>
            <person name="Law A.D."/>
            <person name="Lebrun M.-H."/>
            <person name="Lee Y.-H."/>
            <person name="Miyara I."/>
            <person name="Moore N."/>
            <person name="Neumann U."/>
            <person name="Nordstroem K."/>
            <person name="Panaccione D.G."/>
            <person name="Panstruga R."/>
            <person name="Place M."/>
            <person name="Proctor R.H."/>
            <person name="Prusky D."/>
            <person name="Rech G."/>
            <person name="Reinhardt R."/>
            <person name="Rollins J.A."/>
            <person name="Rounsley S."/>
            <person name="Schardl C.L."/>
            <person name="Schwartz D.C."/>
            <person name="Shenoy N."/>
            <person name="Shirasu K."/>
            <person name="Sikhakolli U.R."/>
            <person name="Stueber K."/>
            <person name="Sukno S.A."/>
            <person name="Sweigard J.A."/>
            <person name="Takano Y."/>
            <person name="Takahara H."/>
            <person name="Trail F."/>
            <person name="van der Does H.C."/>
            <person name="Voll L.M."/>
            <person name="Will I."/>
            <person name="Young S."/>
            <person name="Zeng Q."/>
            <person name="Zhang J."/>
            <person name="Zhou S."/>
            <person name="Dickman M.B."/>
            <person name="Schulze-Lefert P."/>
            <person name="Ver Loren van Themaat E."/>
            <person name="Ma L.-J."/>
            <person name="Vaillancourt L.J."/>
        </authorList>
    </citation>
    <scope>NUCLEOTIDE SEQUENCE [LARGE SCALE GENOMIC DNA]</scope>
    <source>
        <strain evidence="3">M1.001 / M2 / FGSC 10212</strain>
    </source>
</reference>
<dbReference type="GeneID" id="24410243"/>
<dbReference type="VEuPathDB" id="FungiDB:GLRG_04878"/>
<dbReference type="EMBL" id="GG697346">
    <property type="protein sequence ID" value="EFQ29734.1"/>
    <property type="molecule type" value="Genomic_DNA"/>
</dbReference>
<evidence type="ECO:0000256" key="1">
    <source>
        <dbReference type="SAM" id="MobiDB-lite"/>
    </source>
</evidence>
<evidence type="ECO:0000313" key="3">
    <source>
        <dbReference type="Proteomes" id="UP000008782"/>
    </source>
</evidence>
<accession>E3QFP9</accession>
<dbReference type="Proteomes" id="UP000008782">
    <property type="component" value="Unassembled WGS sequence"/>
</dbReference>
<dbReference type="HOGENOM" id="CLU_2775787_0_0_1"/>
<protein>
    <submittedName>
        <fullName evidence="2">Uncharacterized protein</fullName>
    </submittedName>
</protein>
<sequence>MHLIADNQPKRSIEEALDYGPGRPWFYTCMDPSGQASRNRPHRRGARGTPCMSGASAAASERAPLGFRP</sequence>